<accession>A0A2K8T5M7</accession>
<reference evidence="2 3" key="1">
    <citation type="submission" date="2017-11" db="EMBL/GenBank/DDBJ databases">
        <title>Complete genome of a free-living desiccation-tolerant cyanobacterium and its photosynthetic adaptation to extreme terrestrial habitat.</title>
        <authorList>
            <person name="Shang J."/>
        </authorList>
    </citation>
    <scope>NUCLEOTIDE SEQUENCE [LARGE SCALE GENOMIC DNA]</scope>
    <source>
        <strain evidence="2 3">CCNUN1</strain>
        <plasmid evidence="3">pnfsy02</plasmid>
    </source>
</reference>
<keyword evidence="1" id="KW-0472">Membrane</keyword>
<name>A0A2K8T5M7_9NOSO</name>
<geneLocation type="plasmid" evidence="3">
    <name>pnfsy02</name>
</geneLocation>
<keyword evidence="2" id="KW-0614">Plasmid</keyword>
<dbReference type="EMBL" id="CP024787">
    <property type="protein sequence ID" value="AUB43004.1"/>
    <property type="molecule type" value="Genomic_DNA"/>
</dbReference>
<gene>
    <name evidence="2" type="ORF">COO91_09160</name>
</gene>
<organism evidence="2 3">
    <name type="scientific">Nostoc flagelliforme CCNUN1</name>
    <dbReference type="NCBI Taxonomy" id="2038116"/>
    <lineage>
        <taxon>Bacteria</taxon>
        <taxon>Bacillati</taxon>
        <taxon>Cyanobacteriota</taxon>
        <taxon>Cyanophyceae</taxon>
        <taxon>Nostocales</taxon>
        <taxon>Nostocaceae</taxon>
        <taxon>Nostoc</taxon>
    </lineage>
</organism>
<sequence length="46" mass="4934">MHTPSFRPKATRDLIAASRRLIVLGASPASASMALYLVTTCSELQT</sequence>
<dbReference type="AlphaFoldDB" id="A0A2K8T5M7"/>
<proteinExistence type="predicted"/>
<dbReference type="Proteomes" id="UP000232003">
    <property type="component" value="Plasmid pNFSY02"/>
</dbReference>
<evidence type="ECO:0000256" key="1">
    <source>
        <dbReference type="SAM" id="Phobius"/>
    </source>
</evidence>
<evidence type="ECO:0000313" key="3">
    <source>
        <dbReference type="Proteomes" id="UP000232003"/>
    </source>
</evidence>
<keyword evidence="1" id="KW-0812">Transmembrane</keyword>
<protein>
    <submittedName>
        <fullName evidence="2">Uncharacterized protein</fullName>
    </submittedName>
</protein>
<keyword evidence="3" id="KW-1185">Reference proteome</keyword>
<feature type="transmembrane region" description="Helical" evidence="1">
    <location>
        <begin position="21"/>
        <end position="39"/>
    </location>
</feature>
<keyword evidence="1" id="KW-1133">Transmembrane helix</keyword>
<dbReference type="KEGG" id="nfl:COO91_09160"/>
<evidence type="ECO:0000313" key="2">
    <source>
        <dbReference type="EMBL" id="AUB43004.1"/>
    </source>
</evidence>